<name>A0A7U2I1E0_PHANO</name>
<proteinExistence type="inferred from homology"/>
<dbReference type="PIRSF" id="PIRSF029171">
    <property type="entry name" value="Esterase_LipA"/>
    <property type="match status" value="1"/>
</dbReference>
<dbReference type="OMA" id="SAWAAEM"/>
<keyword evidence="4" id="KW-1185">Reference proteome</keyword>
<feature type="signal peptide" evidence="2">
    <location>
        <begin position="1"/>
        <end position="19"/>
    </location>
</feature>
<evidence type="ECO:0000256" key="1">
    <source>
        <dbReference type="ARBA" id="ARBA00022801"/>
    </source>
</evidence>
<keyword evidence="2" id="KW-0732">Signal</keyword>
<dbReference type="InterPro" id="IPR005152">
    <property type="entry name" value="Lipase_secreted"/>
</dbReference>
<dbReference type="GO" id="GO:0004806">
    <property type="term" value="F:triacylglycerol lipase activity"/>
    <property type="evidence" value="ECO:0007669"/>
    <property type="project" value="UniProtKB-UniRule"/>
</dbReference>
<accession>A0A7U2I1E0</accession>
<protein>
    <submittedName>
        <fullName evidence="3">Uncharacterized protein</fullName>
    </submittedName>
</protein>
<evidence type="ECO:0000313" key="3">
    <source>
        <dbReference type="EMBL" id="QRC95817.1"/>
    </source>
</evidence>
<dbReference type="AlphaFoldDB" id="A0A7U2I1E0"/>
<organism evidence="3 4">
    <name type="scientific">Phaeosphaeria nodorum (strain SN15 / ATCC MYA-4574 / FGSC 10173)</name>
    <name type="common">Glume blotch fungus</name>
    <name type="synonym">Parastagonospora nodorum</name>
    <dbReference type="NCBI Taxonomy" id="321614"/>
    <lineage>
        <taxon>Eukaryota</taxon>
        <taxon>Fungi</taxon>
        <taxon>Dikarya</taxon>
        <taxon>Ascomycota</taxon>
        <taxon>Pezizomycotina</taxon>
        <taxon>Dothideomycetes</taxon>
        <taxon>Pleosporomycetidae</taxon>
        <taxon>Pleosporales</taxon>
        <taxon>Pleosporineae</taxon>
        <taxon>Phaeosphaeriaceae</taxon>
        <taxon>Parastagonospora</taxon>
    </lineage>
</organism>
<dbReference type="KEGG" id="pno:SNOG_05468"/>
<feature type="chain" id="PRO_5034383736" evidence="2">
    <location>
        <begin position="20"/>
        <end position="455"/>
    </location>
</feature>
<gene>
    <name evidence="3" type="ORF">JI435_054680</name>
</gene>
<dbReference type="SUPFAM" id="SSF53474">
    <property type="entry name" value="alpha/beta-Hydrolases"/>
    <property type="match status" value="1"/>
</dbReference>
<dbReference type="Proteomes" id="UP000663193">
    <property type="component" value="Chromosome 6"/>
</dbReference>
<dbReference type="InterPro" id="IPR029058">
    <property type="entry name" value="AB_hydrolase_fold"/>
</dbReference>
<dbReference type="Gene3D" id="1.10.260.130">
    <property type="match status" value="1"/>
</dbReference>
<dbReference type="PANTHER" id="PTHR34853">
    <property type="match status" value="1"/>
</dbReference>
<evidence type="ECO:0000313" key="4">
    <source>
        <dbReference type="Proteomes" id="UP000663193"/>
    </source>
</evidence>
<comment type="similarity">
    <text evidence="2">Belongs to the AB hydrolase superfamily. Lipase family.</text>
</comment>
<keyword evidence="1" id="KW-0378">Hydrolase</keyword>
<dbReference type="PANTHER" id="PTHR34853:SF5">
    <property type="entry name" value="LIP-DOMAIN-CONTAINING PROTEIN-RELATED"/>
    <property type="match status" value="1"/>
</dbReference>
<dbReference type="RefSeq" id="XP_001795873.1">
    <property type="nucleotide sequence ID" value="XM_001795821.1"/>
</dbReference>
<dbReference type="Gene3D" id="3.40.50.1820">
    <property type="entry name" value="alpha/beta hydrolase"/>
    <property type="match status" value="1"/>
</dbReference>
<sequence length="455" mass="47492">MKTSAIKFALFALAGLASAAPQGVIGSLLGGGSKPIPPSDDPFYTPPAGFESAKPGAILRSRAVPSALSLFQTIPLNLKGAWQLLYRTTDSLGNPVATVTTVLVPKNANTKKLLSYQVAEDSGGEINCAPSYTLQTGSNTTYAGTGGIEAALMAAALNQGWIVNSPDWEGPKSTFVAGLQAGYATLDGIRAALASGSTTSVSSDAKVQMWGYSGGALASEWAAELQTKYAPEIPFVGMAIGGVTPNVENVFNTINKGLFAGLSAAGFLGLGNAYPDFGAFVQQSLVPEKADAFNQAGRQCFYADVKTYAGQDIFTYFKQGQAIFRDPIAERTIKAGATMGVTGTPQMPIFVYKSVNDEISPIADTDKLVQQFCNAGVSIEYVRDNFGEHFTQAATSTGDVLNFLTDRFNGVPTSGCKTRTVFNNALDPGAPGTLGVALTMVLLNALGVPLGPNHF</sequence>
<dbReference type="EMBL" id="CP069028">
    <property type="protein sequence ID" value="QRC95817.1"/>
    <property type="molecule type" value="Genomic_DNA"/>
</dbReference>
<dbReference type="Pfam" id="PF03583">
    <property type="entry name" value="LIP"/>
    <property type="match status" value="1"/>
</dbReference>
<dbReference type="VEuPathDB" id="FungiDB:JI435_054680"/>
<dbReference type="OrthoDB" id="2373480at2759"/>
<reference evidence="4" key="1">
    <citation type="journal article" date="2021" name="BMC Genomics">
        <title>Chromosome-level genome assembly and manually-curated proteome of model necrotroph Parastagonospora nodorum Sn15 reveals a genome-wide trove of candidate effector homologs, and redundancy of virulence-related functions within an accessory chromosome.</title>
        <authorList>
            <person name="Bertazzoni S."/>
            <person name="Jones D.A.B."/>
            <person name="Phan H.T."/>
            <person name="Tan K.-C."/>
            <person name="Hane J.K."/>
        </authorList>
    </citation>
    <scope>NUCLEOTIDE SEQUENCE [LARGE SCALE GENOMIC DNA]</scope>
    <source>
        <strain evidence="4">SN15 / ATCC MYA-4574 / FGSC 10173)</strain>
    </source>
</reference>
<evidence type="ECO:0000256" key="2">
    <source>
        <dbReference type="PIRNR" id="PIRNR029171"/>
    </source>
</evidence>
<dbReference type="GO" id="GO:0016042">
    <property type="term" value="P:lipid catabolic process"/>
    <property type="evidence" value="ECO:0007669"/>
    <property type="project" value="UniProtKB-UniRule"/>
</dbReference>